<evidence type="ECO:0000259" key="1">
    <source>
        <dbReference type="Pfam" id="PF01408"/>
    </source>
</evidence>
<feature type="domain" description="Gfo/Idh/MocA-like oxidoreductase bacterial type C-terminal" evidence="2">
    <location>
        <begin position="223"/>
        <end position="273"/>
    </location>
</feature>
<sequence length="492" mass="54816">MKTKTSRRKFLKKASAAAAAFTIVPRHVLGGSSFVAPSEKLVVAGIAAGRRGAGDLHNCYKSGKVEIGYLCDVDEAEVALGAKGSPDPEHYKKAKYYADFREMLDKEQRHIDAVCIATPDHNHAIQALAAMQLGKHVYVEKPMTHDIWEARVLTDAAKRYKVVTQMGNQGASDDGPRLAREWYEAGAIGDVHTVYVWTDRPVWPAGIHWSSPNATMPKDLDYVPNYHIPKEKNWDLWLGTAPYRDFVDRFNWRCWWDYGTGSIGDMGCHLMELPFSVLGLQEVQEVHASAGTVYKDHFRRDEFFDSVPPSSYATLRFAKTSRTQGPVTLYWMDGGITPPIPDELGPDEPLGSNGALLVGTKGKILAGVYGRNPRLLPTSRQVKVPQKYPRVPLASGNVWGPGHAAQWVEACLAGYGKKELSSSFDIAGPLTEAALLGNLAIRTANMKMEGRGFGRDFKLQWDSKNMRVTNFDLANQFVKREYRPGWEVKYKL</sequence>
<proteinExistence type="predicted"/>
<evidence type="ECO:0000259" key="2">
    <source>
        <dbReference type="Pfam" id="PF19051"/>
    </source>
</evidence>
<dbReference type="SUPFAM" id="SSF51735">
    <property type="entry name" value="NAD(P)-binding Rossmann-fold domains"/>
    <property type="match status" value="1"/>
</dbReference>
<dbReference type="Gene3D" id="3.30.360.10">
    <property type="entry name" value="Dihydrodipicolinate Reductase, domain 2"/>
    <property type="match status" value="1"/>
</dbReference>
<dbReference type="InterPro" id="IPR000683">
    <property type="entry name" value="Gfo/Idh/MocA-like_OxRdtase_N"/>
</dbReference>
<dbReference type="RefSeq" id="WP_068629868.1">
    <property type="nucleotide sequence ID" value="NZ_LSZQ01000041.1"/>
</dbReference>
<dbReference type="SUPFAM" id="SSF55347">
    <property type="entry name" value="Glyceraldehyde-3-phosphate dehydrogenase-like, C-terminal domain"/>
    <property type="match status" value="1"/>
</dbReference>
<dbReference type="InterPro" id="IPR019546">
    <property type="entry name" value="TAT_signal_bac_arc"/>
</dbReference>
<dbReference type="PANTHER" id="PTHR43818">
    <property type="entry name" value="BCDNA.GH03377"/>
    <property type="match status" value="1"/>
</dbReference>
<dbReference type="OrthoDB" id="9792935at2"/>
<protein>
    <submittedName>
        <fullName evidence="3">Oxidoreductase</fullName>
    </submittedName>
</protein>
<dbReference type="InterPro" id="IPR006311">
    <property type="entry name" value="TAT_signal"/>
</dbReference>
<dbReference type="NCBIfam" id="TIGR01409">
    <property type="entry name" value="TAT_signal_seq"/>
    <property type="match status" value="1"/>
</dbReference>
<feature type="domain" description="Gfo/Idh/MocA-like oxidoreductase N-terminal" evidence="1">
    <location>
        <begin position="91"/>
        <end position="167"/>
    </location>
</feature>
<name>A0A139SN03_9BACT</name>
<organism evidence="3 4">
    <name type="scientific">Cephaloticoccus primus</name>
    <dbReference type="NCBI Taxonomy" id="1548207"/>
    <lineage>
        <taxon>Bacteria</taxon>
        <taxon>Pseudomonadati</taxon>
        <taxon>Verrucomicrobiota</taxon>
        <taxon>Opitutia</taxon>
        <taxon>Opitutales</taxon>
        <taxon>Opitutaceae</taxon>
        <taxon>Cephaloticoccus</taxon>
    </lineage>
</organism>
<dbReference type="EMBL" id="LSZQ01000041">
    <property type="protein sequence ID" value="KXU35891.1"/>
    <property type="molecule type" value="Genomic_DNA"/>
</dbReference>
<dbReference type="PROSITE" id="PS51318">
    <property type="entry name" value="TAT"/>
    <property type="match status" value="1"/>
</dbReference>
<dbReference type="GO" id="GO:0000166">
    <property type="term" value="F:nucleotide binding"/>
    <property type="evidence" value="ECO:0007669"/>
    <property type="project" value="InterPro"/>
</dbReference>
<dbReference type="Gene3D" id="3.40.50.720">
    <property type="entry name" value="NAD(P)-binding Rossmann-like Domain"/>
    <property type="match status" value="1"/>
</dbReference>
<gene>
    <name evidence="3" type="ORF">AXK11_04995</name>
</gene>
<dbReference type="Proteomes" id="UP000070058">
    <property type="component" value="Unassembled WGS sequence"/>
</dbReference>
<reference evidence="4" key="1">
    <citation type="submission" date="2016-02" db="EMBL/GenBank/DDBJ databases">
        <authorList>
            <person name="Sanders J.G."/>
            <person name="Lin J.Y."/>
            <person name="Wertz J.T."/>
            <person name="Russell J.A."/>
            <person name="Moreau C.S."/>
            <person name="Powell S."/>
        </authorList>
    </citation>
    <scope>NUCLEOTIDE SEQUENCE [LARGE SCALE GENOMIC DNA]</scope>
    <source>
        <strain evidence="4">CAG34</strain>
    </source>
</reference>
<dbReference type="PANTHER" id="PTHR43818:SF10">
    <property type="entry name" value="NADH-DEPENDENT DEHYDROGENASE-RELATED"/>
    <property type="match status" value="1"/>
</dbReference>
<evidence type="ECO:0000313" key="3">
    <source>
        <dbReference type="EMBL" id="KXU35891.1"/>
    </source>
</evidence>
<dbReference type="InterPro" id="IPR043906">
    <property type="entry name" value="Gfo/Idh/MocA_OxRdtase_bact_C"/>
</dbReference>
<dbReference type="STRING" id="1548207.AXK11_04995"/>
<evidence type="ECO:0000313" key="4">
    <source>
        <dbReference type="Proteomes" id="UP000070058"/>
    </source>
</evidence>
<dbReference type="Pfam" id="PF01408">
    <property type="entry name" value="GFO_IDH_MocA"/>
    <property type="match status" value="1"/>
</dbReference>
<dbReference type="AlphaFoldDB" id="A0A139SN03"/>
<dbReference type="InterPro" id="IPR050463">
    <property type="entry name" value="Gfo/Idh/MocA_oxidrdct_glycsds"/>
</dbReference>
<dbReference type="InterPro" id="IPR036291">
    <property type="entry name" value="NAD(P)-bd_dom_sf"/>
</dbReference>
<accession>A0A139SN03</accession>
<dbReference type="Pfam" id="PF19051">
    <property type="entry name" value="GFO_IDH_MocA_C2"/>
    <property type="match status" value="1"/>
</dbReference>
<keyword evidence="4" id="KW-1185">Reference proteome</keyword>
<comment type="caution">
    <text evidence="3">The sequence shown here is derived from an EMBL/GenBank/DDBJ whole genome shotgun (WGS) entry which is preliminary data.</text>
</comment>